<organism evidence="1">
    <name type="scientific">marine sediment metagenome</name>
    <dbReference type="NCBI Taxonomy" id="412755"/>
    <lineage>
        <taxon>unclassified sequences</taxon>
        <taxon>metagenomes</taxon>
        <taxon>ecological metagenomes</taxon>
    </lineage>
</organism>
<dbReference type="EMBL" id="LAZR01031129">
    <property type="protein sequence ID" value="KKL54635.1"/>
    <property type="molecule type" value="Genomic_DNA"/>
</dbReference>
<gene>
    <name evidence="1" type="ORF">LCGC14_2263470</name>
</gene>
<reference evidence="1" key="1">
    <citation type="journal article" date="2015" name="Nature">
        <title>Complex archaea that bridge the gap between prokaryotes and eukaryotes.</title>
        <authorList>
            <person name="Spang A."/>
            <person name="Saw J.H."/>
            <person name="Jorgensen S.L."/>
            <person name="Zaremba-Niedzwiedzka K."/>
            <person name="Martijn J."/>
            <person name="Lind A.E."/>
            <person name="van Eijk R."/>
            <person name="Schleper C."/>
            <person name="Guy L."/>
            <person name="Ettema T.J."/>
        </authorList>
    </citation>
    <scope>NUCLEOTIDE SEQUENCE</scope>
</reference>
<evidence type="ECO:0000313" key="1">
    <source>
        <dbReference type="EMBL" id="KKL54635.1"/>
    </source>
</evidence>
<protein>
    <submittedName>
        <fullName evidence="1">Uncharacterized protein</fullName>
    </submittedName>
</protein>
<dbReference type="AlphaFoldDB" id="A0A0F9FBD0"/>
<accession>A0A0F9FBD0</accession>
<comment type="caution">
    <text evidence="1">The sequence shown here is derived from an EMBL/GenBank/DDBJ whole genome shotgun (WGS) entry which is preliminary data.</text>
</comment>
<name>A0A0F9FBD0_9ZZZZ</name>
<sequence>MDYRAEAKTKSERAVKAINARKYDEALYHLADAKRAVEHITNRRTTDLWK</sequence>
<proteinExistence type="predicted"/>